<organism evidence="1 2">
    <name type="scientific">Mycobacterium riyadhense</name>
    <dbReference type="NCBI Taxonomy" id="486698"/>
    <lineage>
        <taxon>Bacteria</taxon>
        <taxon>Bacillati</taxon>
        <taxon>Actinomycetota</taxon>
        <taxon>Actinomycetes</taxon>
        <taxon>Mycobacteriales</taxon>
        <taxon>Mycobacteriaceae</taxon>
        <taxon>Mycobacterium</taxon>
    </lineage>
</organism>
<dbReference type="EMBL" id="LQPQ01000191">
    <property type="protein sequence ID" value="ORW65985.1"/>
    <property type="molecule type" value="Genomic_DNA"/>
</dbReference>
<dbReference type="STRING" id="486698.AWC22_02115"/>
<keyword evidence="2" id="KW-1185">Reference proteome</keyword>
<evidence type="ECO:0000313" key="1">
    <source>
        <dbReference type="EMBL" id="ORW65985.1"/>
    </source>
</evidence>
<sequence>MFSCQFFLLTEEHLEISNGLGFDIRQGLGTEPDMGPDAGDLVFHGSSGQIWQVAAGAAGMPPKAEEIVVLAAFTPGPAVADLAATPSTPQVATGFQIVGVPPGAVARDTTARQNLLHGLPGDLVDQGFMLSVEQHSLETDQTLVVGLGQHAMHLSATEWLATVFQGVASLETALLKRVAERGNAPLPGGVLSEGPLDMRGTRLIDNDALDLGAVDPAGGI</sequence>
<comment type="caution">
    <text evidence="1">The sequence shown here is derived from an EMBL/GenBank/DDBJ whole genome shotgun (WGS) entry which is preliminary data.</text>
</comment>
<name>A0A1X2BQN4_9MYCO</name>
<gene>
    <name evidence="1" type="ORF">AWC22_02115</name>
</gene>
<protein>
    <submittedName>
        <fullName evidence="1">Uncharacterized protein</fullName>
    </submittedName>
</protein>
<evidence type="ECO:0000313" key="2">
    <source>
        <dbReference type="Proteomes" id="UP000193087"/>
    </source>
</evidence>
<dbReference type="Proteomes" id="UP000193087">
    <property type="component" value="Unassembled WGS sequence"/>
</dbReference>
<reference evidence="1 2" key="1">
    <citation type="submission" date="2016-01" db="EMBL/GenBank/DDBJ databases">
        <title>The new phylogeny of the genus Mycobacterium.</title>
        <authorList>
            <person name="Tarcisio F."/>
            <person name="Conor M."/>
            <person name="Antonella G."/>
            <person name="Elisabetta G."/>
            <person name="Giulia F.S."/>
            <person name="Sara T."/>
            <person name="Anna F."/>
            <person name="Clotilde B."/>
            <person name="Roberto B."/>
            <person name="Veronica D.S."/>
            <person name="Fabio R."/>
            <person name="Monica P."/>
            <person name="Olivier J."/>
            <person name="Enrico T."/>
            <person name="Nicola S."/>
        </authorList>
    </citation>
    <scope>NUCLEOTIDE SEQUENCE [LARGE SCALE GENOMIC DNA]</scope>
    <source>
        <strain evidence="1 2">DSM 45176</strain>
    </source>
</reference>
<accession>A0A1X2BQN4</accession>
<proteinExistence type="predicted"/>
<dbReference type="AlphaFoldDB" id="A0A1X2BQN4"/>